<dbReference type="RefSeq" id="WP_332076514.1">
    <property type="nucleotide sequence ID" value="NZ_JAZHBM010000001.1"/>
</dbReference>
<keyword evidence="1" id="KW-0812">Transmembrane</keyword>
<dbReference type="NCBIfam" id="TIGR02532">
    <property type="entry name" value="IV_pilin_GFxxxE"/>
    <property type="match status" value="1"/>
</dbReference>
<keyword evidence="3" id="KW-1185">Reference proteome</keyword>
<dbReference type="Pfam" id="PF16074">
    <property type="entry name" value="PilW"/>
    <property type="match status" value="1"/>
</dbReference>
<keyword evidence="1" id="KW-0472">Membrane</keyword>
<evidence type="ECO:0000313" key="3">
    <source>
        <dbReference type="Proteomes" id="UP001358324"/>
    </source>
</evidence>
<dbReference type="Pfam" id="PF07963">
    <property type="entry name" value="N_methyl"/>
    <property type="match status" value="1"/>
</dbReference>
<organism evidence="2 3">
    <name type="scientific">Luteimonas flava</name>
    <dbReference type="NCBI Taxonomy" id="3115822"/>
    <lineage>
        <taxon>Bacteria</taxon>
        <taxon>Pseudomonadati</taxon>
        <taxon>Pseudomonadota</taxon>
        <taxon>Gammaproteobacteria</taxon>
        <taxon>Lysobacterales</taxon>
        <taxon>Lysobacteraceae</taxon>
        <taxon>Luteimonas</taxon>
    </lineage>
</organism>
<sequence>MIANRERGVSLIELMVALAIGTLLILGLVQVFGASRTAYQLSSGLGRVQENGRFALDLLQRDIRMAGHMGCVNDQARFLPTNVTASRPALLSTFLTAAQQFGTGASPTSNYAAAPFPLRFDVAIQGYNAVGTASGNTLALPSAPALATANTWEPQIEANLYTTLTSGTGAGRLVDGSDVLVLRYFAPTGAQVTAFTSGAPTSITVAQPALLTEGGPNSGLFGIADCMQVGVFAATVGAGGTLSVATTALNRTTFDTIPQFTIGQAMVYRAESIVYYIGRNASGNPALYRLRYGANAALTAVTAGAPEEMVEGIESMQFQFGQDSQTSASARPTGNIGQSVLPAGLQPAGNLDHAWRTVGLVQVGLLARSPDSAAAERRADATMRLSALGVIMAPPDDRRYRTVYEDSIALRNRLFGN</sequence>
<proteinExistence type="predicted"/>
<evidence type="ECO:0000313" key="2">
    <source>
        <dbReference type="EMBL" id="MEF3080745.1"/>
    </source>
</evidence>
<keyword evidence="1" id="KW-1133">Transmembrane helix</keyword>
<protein>
    <submittedName>
        <fullName evidence="2">PilW family protein</fullName>
    </submittedName>
</protein>
<dbReference type="InterPro" id="IPR012902">
    <property type="entry name" value="N_methyl_site"/>
</dbReference>
<feature type="transmembrane region" description="Helical" evidence="1">
    <location>
        <begin position="12"/>
        <end position="33"/>
    </location>
</feature>
<dbReference type="Proteomes" id="UP001358324">
    <property type="component" value="Unassembled WGS sequence"/>
</dbReference>
<dbReference type="InterPro" id="IPR032092">
    <property type="entry name" value="PilW"/>
</dbReference>
<evidence type="ECO:0000256" key="1">
    <source>
        <dbReference type="SAM" id="Phobius"/>
    </source>
</evidence>
<name>A0ABU7W9U8_9GAMM</name>
<dbReference type="EMBL" id="JAZHBM010000001">
    <property type="protein sequence ID" value="MEF3080745.1"/>
    <property type="molecule type" value="Genomic_DNA"/>
</dbReference>
<reference evidence="2 3" key="1">
    <citation type="submission" date="2024-01" db="EMBL/GenBank/DDBJ databases">
        <title>Novel species of the genus Luteimonas isolated from rivers.</title>
        <authorList>
            <person name="Lu H."/>
        </authorList>
    </citation>
    <scope>NUCLEOTIDE SEQUENCE [LARGE SCALE GENOMIC DNA]</scope>
    <source>
        <strain evidence="2 3">SMYT11W</strain>
    </source>
</reference>
<dbReference type="PROSITE" id="PS00409">
    <property type="entry name" value="PROKAR_NTER_METHYL"/>
    <property type="match status" value="1"/>
</dbReference>
<accession>A0ABU7W9U8</accession>
<gene>
    <name evidence="2" type="ORF">V3391_00740</name>
</gene>
<comment type="caution">
    <text evidence="2">The sequence shown here is derived from an EMBL/GenBank/DDBJ whole genome shotgun (WGS) entry which is preliminary data.</text>
</comment>